<accession>A0A1X7TZ46</accession>
<protein>
    <submittedName>
        <fullName evidence="2">Uncharacterized protein</fullName>
    </submittedName>
</protein>
<dbReference type="AlphaFoldDB" id="A0A1X7TZ46"/>
<proteinExistence type="predicted"/>
<reference evidence="2" key="1">
    <citation type="submission" date="2017-05" db="UniProtKB">
        <authorList>
            <consortium name="EnsemblMetazoa"/>
        </authorList>
    </citation>
    <scope>IDENTIFICATION</scope>
</reference>
<evidence type="ECO:0000256" key="1">
    <source>
        <dbReference type="SAM" id="MobiDB-lite"/>
    </source>
</evidence>
<dbReference type="PANTHER" id="PTHR46481:SF9">
    <property type="entry name" value="ZINC FINGER BED DOMAIN-CONTAINING PROTEIN 1-LIKE"/>
    <property type="match status" value="1"/>
</dbReference>
<sequence length="367" mass="41484">MKPSHDVELNNCLIFWEDEDSFTIVESDKVTAATGTGDELGDECKVKMGSVEYKGLLVGKGTYEEMEELESLKIATNDPTAAHEKKNQKKCTTGQKRFKSDETNGNDKRRGRRIEESSSSSPVWKYFGYEKDDQGKPVNRNLPLCHISKDMLPVYSVEKEGFNRMLKALGPQYDLPSRKYFSQNAIPALYKTTRDRVSKKLKEIRYFSSTTDTGKKRDLVEAQDHLKLPYYSLVVDYVIRWGSTEKMVTRVLEQEAAIRQILSANRKCSHLVSTWQDLEVLESLKAALGSLADFTNILSGEEKVTLSTLNAVLHILKTQILSGSDSDTTLTADIKGKILRYLENKYSDSATYELSNTSSYVDGLIIY</sequence>
<organism evidence="2">
    <name type="scientific">Amphimedon queenslandica</name>
    <name type="common">Sponge</name>
    <dbReference type="NCBI Taxonomy" id="400682"/>
    <lineage>
        <taxon>Eukaryota</taxon>
        <taxon>Metazoa</taxon>
        <taxon>Porifera</taxon>
        <taxon>Demospongiae</taxon>
        <taxon>Heteroscleromorpha</taxon>
        <taxon>Haplosclerida</taxon>
        <taxon>Niphatidae</taxon>
        <taxon>Amphimedon</taxon>
    </lineage>
</organism>
<dbReference type="eggNOG" id="KOG1121">
    <property type="taxonomic scope" value="Eukaryota"/>
</dbReference>
<evidence type="ECO:0000313" key="2">
    <source>
        <dbReference type="EnsemblMetazoa" id="Aqu2.1.20400_001"/>
    </source>
</evidence>
<dbReference type="InterPro" id="IPR052035">
    <property type="entry name" value="ZnF_BED_domain_contain"/>
</dbReference>
<feature type="region of interest" description="Disordered" evidence="1">
    <location>
        <begin position="77"/>
        <end position="117"/>
    </location>
</feature>
<dbReference type="SUPFAM" id="SSF140996">
    <property type="entry name" value="Hermes dimerisation domain"/>
    <property type="match status" value="1"/>
</dbReference>
<dbReference type="PANTHER" id="PTHR46481">
    <property type="entry name" value="ZINC FINGER BED DOMAIN-CONTAINING PROTEIN 4"/>
    <property type="match status" value="1"/>
</dbReference>
<dbReference type="EnsemblMetazoa" id="Aqu2.1.20400_001">
    <property type="protein sequence ID" value="Aqu2.1.20400_001"/>
    <property type="gene ID" value="Aqu2.1.20400"/>
</dbReference>
<dbReference type="InParanoid" id="A0A1X7TZ46"/>
<dbReference type="SUPFAM" id="SSF53098">
    <property type="entry name" value="Ribonuclease H-like"/>
    <property type="match status" value="1"/>
</dbReference>
<name>A0A1X7TZ46_AMPQE</name>
<dbReference type="InterPro" id="IPR012337">
    <property type="entry name" value="RNaseH-like_sf"/>
</dbReference>
<feature type="compositionally biased region" description="Basic and acidic residues" evidence="1">
    <location>
        <begin position="98"/>
        <end position="116"/>
    </location>
</feature>